<protein>
    <submittedName>
        <fullName evidence="3">DUF1523 family protein</fullName>
    </submittedName>
</protein>
<keyword evidence="2" id="KW-0812">Transmembrane</keyword>
<dbReference type="Proteomes" id="UP001165308">
    <property type="component" value="Unassembled WGS sequence"/>
</dbReference>
<proteinExistence type="predicted"/>
<feature type="region of interest" description="Disordered" evidence="1">
    <location>
        <begin position="181"/>
        <end position="217"/>
    </location>
</feature>
<dbReference type="Pfam" id="PF07509">
    <property type="entry name" value="DUF1523"/>
    <property type="match status" value="1"/>
</dbReference>
<keyword evidence="2" id="KW-1133">Transmembrane helix</keyword>
<dbReference type="EMBL" id="JAMJPJ010000008">
    <property type="protein sequence ID" value="MCL7929774.1"/>
    <property type="molecule type" value="Genomic_DNA"/>
</dbReference>
<evidence type="ECO:0000256" key="1">
    <source>
        <dbReference type="SAM" id="MobiDB-lite"/>
    </source>
</evidence>
<keyword evidence="2" id="KW-0472">Membrane</keyword>
<evidence type="ECO:0000313" key="4">
    <source>
        <dbReference type="Proteomes" id="UP001165308"/>
    </source>
</evidence>
<dbReference type="RefSeq" id="WP_250080784.1">
    <property type="nucleotide sequence ID" value="NZ_JAMJPJ010000008.1"/>
</dbReference>
<feature type="transmembrane region" description="Helical" evidence="2">
    <location>
        <begin position="7"/>
        <end position="24"/>
    </location>
</feature>
<keyword evidence="4" id="KW-1185">Reference proteome</keyword>
<feature type="transmembrane region" description="Helical" evidence="2">
    <location>
        <begin position="137"/>
        <end position="157"/>
    </location>
</feature>
<dbReference type="InterPro" id="IPR011088">
    <property type="entry name" value="Phage_phiNM3_A0EWY4"/>
</dbReference>
<reference evidence="3" key="1">
    <citation type="submission" date="2022-05" db="EMBL/GenBank/DDBJ databases">
        <title>Halomonas geminus sp. nov. and Halomonas llamarensis sp. nov. isolated from high-altitude salars of the Atacama Desert.</title>
        <authorList>
            <person name="Hintersatz C."/>
            <person name="Rojas L.A."/>
            <person name="Wei T.-S."/>
            <person name="Kutschke S."/>
            <person name="Lehmann F."/>
            <person name="Jain R."/>
            <person name="Pollmann K."/>
        </authorList>
    </citation>
    <scope>NUCLEOTIDE SEQUENCE</scope>
    <source>
        <strain evidence="3">ATCHA</strain>
    </source>
</reference>
<comment type="caution">
    <text evidence="3">The sequence shown here is derived from an EMBL/GenBank/DDBJ whole genome shotgun (WGS) entry which is preliminary data.</text>
</comment>
<evidence type="ECO:0000313" key="3">
    <source>
        <dbReference type="EMBL" id="MCL7929774.1"/>
    </source>
</evidence>
<name>A0ABT0SPK8_9GAMM</name>
<accession>A0ABT0SPK8</accession>
<feature type="compositionally biased region" description="Basic and acidic residues" evidence="1">
    <location>
        <begin position="190"/>
        <end position="201"/>
    </location>
</feature>
<evidence type="ECO:0000256" key="2">
    <source>
        <dbReference type="SAM" id="Phobius"/>
    </source>
</evidence>
<organism evidence="3 4">
    <name type="scientific">Halomonas llamarensis</name>
    <dbReference type="NCBI Taxonomy" id="2945104"/>
    <lineage>
        <taxon>Bacteria</taxon>
        <taxon>Pseudomonadati</taxon>
        <taxon>Pseudomonadota</taxon>
        <taxon>Gammaproteobacteria</taxon>
        <taxon>Oceanospirillales</taxon>
        <taxon>Halomonadaceae</taxon>
        <taxon>Halomonas</taxon>
    </lineage>
</organism>
<sequence length="217" mass="24455">MKRLGYALVGAALIAVGAALYYALPQVDVVRLIGTDVKRVDTQNNNENSESGSSVSTMDVYFILAENQEGDPRNYRNEDAILYGKFDSSDLHTRARSISQDENNLVAVRHYGWRVPIFSMFPNAVKAWQVEPGYRHFPLFNIVVLTLLALGGAYVAWRVRRAARQLHARREADRAEREIQAEQARITSRNNDDSQRIRDEFLSDNGSSGHEDDKGPS</sequence>
<gene>
    <name evidence="3" type="ORF">M8006_07215</name>
</gene>